<proteinExistence type="inferred from homology"/>
<dbReference type="RefSeq" id="XP_031569315.1">
    <property type="nucleotide sequence ID" value="XM_031713455.1"/>
</dbReference>
<dbReference type="InterPro" id="IPR036612">
    <property type="entry name" value="KH_dom_type_1_sf"/>
</dbReference>
<feature type="domain" description="SAM" evidence="8">
    <location>
        <begin position="1749"/>
        <end position="1793"/>
    </location>
</feature>
<feature type="compositionally biased region" description="Basic and acidic residues" evidence="7">
    <location>
        <begin position="859"/>
        <end position="870"/>
    </location>
</feature>
<feature type="repeat" description="ANK" evidence="5">
    <location>
        <begin position="301"/>
        <end position="333"/>
    </location>
</feature>
<feature type="repeat" description="ANK" evidence="5">
    <location>
        <begin position="200"/>
        <end position="232"/>
    </location>
</feature>
<evidence type="ECO:0000256" key="4">
    <source>
        <dbReference type="ARBA" id="ARBA00023054"/>
    </source>
</evidence>
<keyword evidence="3 5" id="KW-0040">ANK repeat</keyword>
<keyword evidence="9" id="KW-1185">Reference proteome</keyword>
<feature type="compositionally biased region" description="Basic and acidic residues" evidence="7">
    <location>
        <begin position="678"/>
        <end position="699"/>
    </location>
</feature>
<feature type="compositionally biased region" description="Low complexity" evidence="7">
    <location>
        <begin position="1407"/>
        <end position="1417"/>
    </location>
</feature>
<evidence type="ECO:0000256" key="5">
    <source>
        <dbReference type="PROSITE-ProRule" id="PRU00023"/>
    </source>
</evidence>
<feature type="repeat" description="ANK" evidence="5">
    <location>
        <begin position="368"/>
        <end position="400"/>
    </location>
</feature>
<feature type="region of interest" description="Disordered" evidence="7">
    <location>
        <begin position="1250"/>
        <end position="1274"/>
    </location>
</feature>
<feature type="compositionally biased region" description="Polar residues" evidence="7">
    <location>
        <begin position="1696"/>
        <end position="1725"/>
    </location>
</feature>
<feature type="compositionally biased region" description="Low complexity" evidence="7">
    <location>
        <begin position="1193"/>
        <end position="1203"/>
    </location>
</feature>
<feature type="compositionally biased region" description="Basic and acidic residues" evidence="7">
    <location>
        <begin position="1008"/>
        <end position="1017"/>
    </location>
</feature>
<name>A0A6P8ISM6_ACTTE</name>
<evidence type="ECO:0000256" key="3">
    <source>
        <dbReference type="ARBA" id="ARBA00023043"/>
    </source>
</evidence>
<evidence type="ECO:0000313" key="10">
    <source>
        <dbReference type="RefSeq" id="XP_031569315.1"/>
    </source>
</evidence>
<gene>
    <name evidence="10" type="primary">LOC116303848</name>
</gene>
<dbReference type="Proteomes" id="UP000515163">
    <property type="component" value="Unplaced"/>
</dbReference>
<dbReference type="InterPro" id="IPR004088">
    <property type="entry name" value="KH_dom_type_1"/>
</dbReference>
<evidence type="ECO:0000256" key="7">
    <source>
        <dbReference type="SAM" id="MobiDB-lite"/>
    </source>
</evidence>
<feature type="region of interest" description="Disordered" evidence="7">
    <location>
        <begin position="652"/>
        <end position="1021"/>
    </location>
</feature>
<dbReference type="SMART" id="SM00322">
    <property type="entry name" value="KH"/>
    <property type="match status" value="1"/>
</dbReference>
<comment type="similarity">
    <text evidence="1">Belongs to the BicC family.</text>
</comment>
<dbReference type="OrthoDB" id="20872at2759"/>
<dbReference type="Pfam" id="PF00013">
    <property type="entry name" value="KH_1"/>
    <property type="match status" value="1"/>
</dbReference>
<evidence type="ECO:0000256" key="6">
    <source>
        <dbReference type="PROSITE-ProRule" id="PRU00117"/>
    </source>
</evidence>
<evidence type="ECO:0000313" key="9">
    <source>
        <dbReference type="Proteomes" id="UP000515163"/>
    </source>
</evidence>
<dbReference type="GO" id="GO:0003723">
    <property type="term" value="F:RNA binding"/>
    <property type="evidence" value="ECO:0007669"/>
    <property type="project" value="UniProtKB-UniRule"/>
</dbReference>
<feature type="compositionally biased region" description="Basic and acidic residues" evidence="7">
    <location>
        <begin position="833"/>
        <end position="844"/>
    </location>
</feature>
<dbReference type="SMART" id="SM00248">
    <property type="entry name" value="ANK"/>
    <property type="match status" value="17"/>
</dbReference>
<keyword evidence="4" id="KW-0175">Coiled coil</keyword>
<feature type="compositionally biased region" description="Polar residues" evidence="7">
    <location>
        <begin position="1631"/>
        <end position="1641"/>
    </location>
</feature>
<protein>
    <submittedName>
        <fullName evidence="10">Ankyrin repeat domain-containing protein 17-like</fullName>
    </submittedName>
</protein>
<dbReference type="SUPFAM" id="SSF54791">
    <property type="entry name" value="Eukaryotic type KH-domain (KH-domain type I)"/>
    <property type="match status" value="1"/>
</dbReference>
<dbReference type="PRINTS" id="PR01415">
    <property type="entry name" value="ANKYRIN"/>
</dbReference>
<feature type="compositionally biased region" description="Polar residues" evidence="7">
    <location>
        <begin position="1536"/>
        <end position="1550"/>
    </location>
</feature>
<feature type="compositionally biased region" description="Polar residues" evidence="7">
    <location>
        <begin position="970"/>
        <end position="987"/>
    </location>
</feature>
<feature type="compositionally biased region" description="Polar residues" evidence="7">
    <location>
        <begin position="848"/>
        <end position="858"/>
    </location>
</feature>
<feature type="repeat" description="ANK" evidence="5">
    <location>
        <begin position="133"/>
        <end position="165"/>
    </location>
</feature>
<dbReference type="InParanoid" id="A0A6P8ISM6"/>
<organism evidence="9 10">
    <name type="scientific">Actinia tenebrosa</name>
    <name type="common">Australian red waratah sea anemone</name>
    <dbReference type="NCBI Taxonomy" id="6105"/>
    <lineage>
        <taxon>Eukaryota</taxon>
        <taxon>Metazoa</taxon>
        <taxon>Cnidaria</taxon>
        <taxon>Anthozoa</taxon>
        <taxon>Hexacorallia</taxon>
        <taxon>Actiniaria</taxon>
        <taxon>Actiniidae</taxon>
        <taxon>Actinia</taxon>
    </lineage>
</organism>
<feature type="repeat" description="ANK" evidence="5">
    <location>
        <begin position="434"/>
        <end position="466"/>
    </location>
</feature>
<feature type="repeat" description="ANK" evidence="5">
    <location>
        <begin position="167"/>
        <end position="199"/>
    </location>
</feature>
<feature type="compositionally biased region" description="Low complexity" evidence="7">
    <location>
        <begin position="871"/>
        <end position="889"/>
    </location>
</feature>
<feature type="compositionally biased region" description="Low complexity" evidence="7">
    <location>
        <begin position="1101"/>
        <end position="1114"/>
    </location>
</feature>
<keyword evidence="2" id="KW-0677">Repeat</keyword>
<feature type="repeat" description="ANK" evidence="5">
    <location>
        <begin position="534"/>
        <end position="566"/>
    </location>
</feature>
<feature type="compositionally biased region" description="Polar residues" evidence="7">
    <location>
        <begin position="1513"/>
        <end position="1522"/>
    </location>
</feature>
<dbReference type="InterPro" id="IPR051631">
    <property type="entry name" value="Ankyrin-KH/SAM_domain"/>
</dbReference>
<feature type="compositionally biased region" description="Polar residues" evidence="7">
    <location>
        <begin position="1885"/>
        <end position="1898"/>
    </location>
</feature>
<feature type="compositionally biased region" description="Basic residues" evidence="7">
    <location>
        <begin position="659"/>
        <end position="677"/>
    </location>
</feature>
<reference evidence="10" key="1">
    <citation type="submission" date="2025-08" db="UniProtKB">
        <authorList>
            <consortium name="RefSeq"/>
        </authorList>
    </citation>
    <scope>IDENTIFICATION</scope>
</reference>
<dbReference type="InterPro" id="IPR013761">
    <property type="entry name" value="SAM/pointed_sf"/>
</dbReference>
<feature type="region of interest" description="Disordered" evidence="7">
    <location>
        <begin position="1874"/>
        <end position="1943"/>
    </location>
</feature>
<evidence type="ECO:0000256" key="2">
    <source>
        <dbReference type="ARBA" id="ARBA00022737"/>
    </source>
</evidence>
<feature type="compositionally biased region" description="Low complexity" evidence="7">
    <location>
        <begin position="1151"/>
        <end position="1162"/>
    </location>
</feature>
<dbReference type="InterPro" id="IPR002110">
    <property type="entry name" value="Ankyrin_rpt"/>
</dbReference>
<dbReference type="KEGG" id="aten:116303848"/>
<feature type="region of interest" description="Disordered" evidence="7">
    <location>
        <begin position="1392"/>
        <end position="1417"/>
    </location>
</feature>
<feature type="repeat" description="ANK" evidence="5">
    <location>
        <begin position="234"/>
        <end position="266"/>
    </location>
</feature>
<dbReference type="PROSITE" id="PS50297">
    <property type="entry name" value="ANK_REP_REGION"/>
    <property type="match status" value="13"/>
</dbReference>
<feature type="compositionally biased region" description="Basic and acidic residues" evidence="7">
    <location>
        <begin position="931"/>
        <end position="942"/>
    </location>
</feature>
<dbReference type="SUPFAM" id="SSF47769">
    <property type="entry name" value="SAM/Pointed domain"/>
    <property type="match status" value="1"/>
</dbReference>
<dbReference type="Gene3D" id="1.25.40.20">
    <property type="entry name" value="Ankyrin repeat-containing domain"/>
    <property type="match status" value="5"/>
</dbReference>
<feature type="region of interest" description="Disordered" evidence="7">
    <location>
        <begin position="1151"/>
        <end position="1204"/>
    </location>
</feature>
<dbReference type="Gene3D" id="1.10.150.50">
    <property type="entry name" value="Transcription Factor, Ets-1"/>
    <property type="match status" value="1"/>
</dbReference>
<dbReference type="SUPFAM" id="SSF48403">
    <property type="entry name" value="Ankyrin repeat"/>
    <property type="match status" value="2"/>
</dbReference>
<dbReference type="Gene3D" id="3.30.1370.10">
    <property type="entry name" value="K Homology domain, type 1"/>
    <property type="match status" value="1"/>
</dbReference>
<feature type="compositionally biased region" description="Polar residues" evidence="7">
    <location>
        <begin position="1251"/>
        <end position="1268"/>
    </location>
</feature>
<evidence type="ECO:0000259" key="8">
    <source>
        <dbReference type="PROSITE" id="PS50105"/>
    </source>
</evidence>
<dbReference type="InterPro" id="IPR036770">
    <property type="entry name" value="Ankyrin_rpt-contain_sf"/>
</dbReference>
<feature type="compositionally biased region" description="Polar residues" evidence="7">
    <location>
        <begin position="1174"/>
        <end position="1186"/>
    </location>
</feature>
<feature type="compositionally biased region" description="Acidic residues" evidence="7">
    <location>
        <begin position="702"/>
        <end position="717"/>
    </location>
</feature>
<dbReference type="GeneID" id="116303848"/>
<dbReference type="Pfam" id="PF12796">
    <property type="entry name" value="Ank_2"/>
    <property type="match status" value="4"/>
</dbReference>
<feature type="compositionally biased region" description="Basic and acidic residues" evidence="7">
    <location>
        <begin position="798"/>
        <end position="826"/>
    </location>
</feature>
<feature type="compositionally biased region" description="Low complexity" evidence="7">
    <location>
        <begin position="1644"/>
        <end position="1664"/>
    </location>
</feature>
<dbReference type="PANTHER" id="PTHR23206">
    <property type="entry name" value="MASK PROTEIN"/>
    <property type="match status" value="1"/>
</dbReference>
<feature type="repeat" description="ANK" evidence="5">
    <location>
        <begin position="401"/>
        <end position="433"/>
    </location>
</feature>
<feature type="repeat" description="ANK" evidence="5">
    <location>
        <begin position="66"/>
        <end position="98"/>
    </location>
</feature>
<feature type="compositionally biased region" description="Polar residues" evidence="7">
    <location>
        <begin position="1585"/>
        <end position="1613"/>
    </location>
</feature>
<dbReference type="PROSITE" id="PS50105">
    <property type="entry name" value="SAM_DOMAIN"/>
    <property type="match status" value="1"/>
</dbReference>
<accession>A0A6P8ISM6</accession>
<feature type="compositionally biased region" description="Polar residues" evidence="7">
    <location>
        <begin position="903"/>
        <end position="913"/>
    </location>
</feature>
<evidence type="ECO:0000256" key="1">
    <source>
        <dbReference type="ARBA" id="ARBA00007662"/>
    </source>
</evidence>
<feature type="repeat" description="ANK" evidence="5">
    <location>
        <begin position="38"/>
        <end position="65"/>
    </location>
</feature>
<feature type="region of interest" description="Disordered" evidence="7">
    <location>
        <begin position="1511"/>
        <end position="1725"/>
    </location>
</feature>
<feature type="compositionally biased region" description="Low complexity" evidence="7">
    <location>
        <begin position="1574"/>
        <end position="1584"/>
    </location>
</feature>
<feature type="compositionally biased region" description="Polar residues" evidence="7">
    <location>
        <begin position="1909"/>
        <end position="1922"/>
    </location>
</feature>
<dbReference type="InterPro" id="IPR001660">
    <property type="entry name" value="SAM"/>
</dbReference>
<sequence>MSSGEEDNVEGIENAQIDESDPVFRSVAEADVSLDEMMSLACRQGKLDIVELLLESGAHVDYRNKAGNTPLLEACSQGHVDVARYLLDHQANIDSPTETTSDSALTWACTLGNEAIVSLLLDRKANVEHRTKDGCTALMFAALAGHVKVAAMLLDHSAEINVESDSNKDSPLTFACWKGHCDVVELLLLRSANIEHRTKEGFTPLMFAALGGHTDVAAKLLEKKAKVNVPSGSNNDIPLTSACWKGHHDVVKLLLEYHSNIEHRTKDGCTPLMLAAREGHYSVAKLILDSRAEVNKPSGSENNIPLTLACWKGHTKVVELLLDHKSNIEHRNKAGCTPLMLAAREGHVETTQLLLARGAEINKPSGSNDDTPLTLACWKGHVGVVELLLKHSSKVDHQTKTGCTPLMEATREGHVAVAKLLLEHSANVELPDNYGQSPLFMACWKGHRDVAELLLENTANRDCRTKTGITPLFQACRENHVEVVKLLLDYGASVNATFPNSRENPLTLACEKGHAELVSLLLRRSANIECHTKKGCTPFHLSCKEGHLAIAIALHVRGADIEAPDYRNNSPLVSAMKNGHVEALEWLLNVVDHLPSEEQCQKCLVAPIDDKDRYDELMLGRTKCYDLILKCKKAKEQKVQRNTELLLKELENEKERENNRKKKAAAKRRDKRRRRKAAKEGEQAKETKEETPLENRPQEVAEPPESEGDSSDNEDDDCTKQNTQEKKSKDNDDAEIIPQKNKNRKESNPKQNNGQDSREIVDSSRGRGKLNIEDEVSKNVVGSNDRQHHQNQDSPNDYEDKKSAEKAKNTKKKSEEASTAKEEKKKTNGQNNKTKDEKDSETKRNLNHGITISSINMDSKQEKQKRDSSHKQNTNVNTTKNTSNSHVSSPSPNKISELDKIDSSSTINSSTGHPVSPRERSRANAPPKSSPEADRVSEGDRSLKRRSKDSSDGSEGGSPGEHGKHKTVSRGCTTTGQSSTVPKVTQNDNDKEQKPLHSPRSRQMQQSLKEDSWKEVTRSTNSKTMVVQLTAPNALCGRVIGRGGTKINSITEESGAQITIGKPEPKAPTDRVITIKGSTKSVQRAKFLVTQALNTPSTIAQTTAATPSSTTTTANGPSEYGNTSGVTGVRGNFAAIASASSEWPTIAQANTMTTTTATSKPTLKSMGSEDKTSSETVNSEAVSQEPRQTHTRSLSSGSSDSGLNVKGAQAVTKTTAAWATQSAWKPNRPPVTQSVGISTSAVTTGVSSSTYAMSNGPTDGGTQVSSGYSHEASVHGRAVNRNSGAYTNSTTSNVKAEMVGSCYSNTHGKVTVSTVAASTSAETTTAQRDVVGPGRPLDSVPNSVCYGTVWSHKRPHQANSESLVSGPFGAIGDIPSTNSVFQVESSCSFSTPSRKEPLLSEPPVSCTSTATLSSPPTARATKFYSPWSTQPTSISDIGRENAFSTNDKYQPLPGMELFTGSNSLFSGQLPPYPWSSGEEADQLDRARSISWSGQGDFENNGISALNLSKDKSLSQNHQSGPDSSIGMAADLPTDQRPLSSSWNNWGQSQPKALPTALSVVCDDDPPDKQAWNNSDSTSSSQSSSRQELNSIMDNDGPANNSGVWNSSSFNDNNLTPTPHTTHSSSSLPHPDQNNQWSSNRGAFSAPSSPSLPRSQSQPDPSSNSMARPSVDDSAVRSWNTKHKSPRSQSSSDQRSGWEQNAQTARRSSVEMSQSFTNETGISNNPWQYTLQRQDMYQQHGFPGREQWNDSSVDISSILKRLTLDKYLHVFEENKINGNRLAQMNEKDLENLGIPKGPRLKLLHAIHGTRSSTWPTMSNTFSSPGNGYIKTVDHQSNIASQPSNKVKPCPSILENHNHVHAHTEPGLTPLALKKAVQKQDFEQRQHQQITHSNHGNQPLLSLMSPGRGVHQSSHSTHQNQNHNEYGGGLPPRPHSASGNLSSAQVFPANSSNHVEQFPFGAQQGPYVNHVTYAQQVYYPGGYYYYYPQQ</sequence>
<feature type="repeat" description="ANK" evidence="5">
    <location>
        <begin position="334"/>
        <end position="366"/>
    </location>
</feature>
<dbReference type="PROSITE" id="PS50084">
    <property type="entry name" value="KH_TYPE_1"/>
    <property type="match status" value="1"/>
</dbReference>
<feature type="repeat" description="ANK" evidence="5">
    <location>
        <begin position="501"/>
        <end position="533"/>
    </location>
</feature>
<feature type="compositionally biased region" description="Basic and acidic residues" evidence="7">
    <location>
        <begin position="756"/>
        <end position="777"/>
    </location>
</feature>
<dbReference type="SMART" id="SM00454">
    <property type="entry name" value="SAM"/>
    <property type="match status" value="1"/>
</dbReference>
<feature type="compositionally biased region" description="Low complexity" evidence="7">
    <location>
        <begin position="1614"/>
        <end position="1630"/>
    </location>
</feature>
<keyword evidence="6" id="KW-0694">RNA-binding</keyword>
<feature type="repeat" description="ANK" evidence="5">
    <location>
        <begin position="267"/>
        <end position="299"/>
    </location>
</feature>
<dbReference type="Pfam" id="PF00023">
    <property type="entry name" value="Ank"/>
    <property type="match status" value="3"/>
</dbReference>
<dbReference type="Pfam" id="PF00536">
    <property type="entry name" value="SAM_1"/>
    <property type="match status" value="1"/>
</dbReference>
<dbReference type="PROSITE" id="PS50088">
    <property type="entry name" value="ANK_REPEAT"/>
    <property type="match status" value="15"/>
</dbReference>
<dbReference type="Pfam" id="PF13637">
    <property type="entry name" value="Ank_4"/>
    <property type="match status" value="1"/>
</dbReference>
<feature type="repeat" description="ANK" evidence="5">
    <location>
        <begin position="467"/>
        <end position="499"/>
    </location>
</feature>
<feature type="region of interest" description="Disordered" evidence="7">
    <location>
        <begin position="1101"/>
        <end position="1122"/>
    </location>
</feature>
<dbReference type="PANTHER" id="PTHR23206:SF8">
    <property type="entry name" value="ANKYRIN REPEAT AND KH DOMAIN-CONTAINING 1"/>
    <property type="match status" value="1"/>
</dbReference>
<dbReference type="InterPro" id="IPR004087">
    <property type="entry name" value="KH_dom"/>
</dbReference>